<dbReference type="RefSeq" id="WP_109433823.1">
    <property type="nucleotide sequence ID" value="NZ_CANMIK010000001.1"/>
</dbReference>
<gene>
    <name evidence="1" type="ORF">FOF46_18600</name>
</gene>
<dbReference type="EMBL" id="VLNR01000043">
    <property type="protein sequence ID" value="TSE06618.1"/>
    <property type="molecule type" value="Genomic_DNA"/>
</dbReference>
<comment type="caution">
    <text evidence="1">The sequence shown here is derived from an EMBL/GenBank/DDBJ whole genome shotgun (WGS) entry which is preliminary data.</text>
</comment>
<dbReference type="PROSITE" id="PS51257">
    <property type="entry name" value="PROKAR_LIPOPROTEIN"/>
    <property type="match status" value="1"/>
</dbReference>
<evidence type="ECO:0000313" key="2">
    <source>
        <dbReference type="Proteomes" id="UP000318833"/>
    </source>
</evidence>
<organism evidence="1 2">
    <name type="scientific">Aquimarina algiphila</name>
    <dbReference type="NCBI Taxonomy" id="2047982"/>
    <lineage>
        <taxon>Bacteria</taxon>
        <taxon>Pseudomonadati</taxon>
        <taxon>Bacteroidota</taxon>
        <taxon>Flavobacteriia</taxon>
        <taxon>Flavobacteriales</taxon>
        <taxon>Flavobacteriaceae</taxon>
        <taxon>Aquimarina</taxon>
    </lineage>
</organism>
<accession>A0A554VGR8</accession>
<dbReference type="Proteomes" id="UP000318833">
    <property type="component" value="Unassembled WGS sequence"/>
</dbReference>
<dbReference type="AlphaFoldDB" id="A0A554VGR8"/>
<keyword evidence="2" id="KW-1185">Reference proteome</keyword>
<proteinExistence type="predicted"/>
<evidence type="ECO:0000313" key="1">
    <source>
        <dbReference type="EMBL" id="TSE06618.1"/>
    </source>
</evidence>
<protein>
    <recommendedName>
        <fullName evidence="3">Lipoprotein</fullName>
    </recommendedName>
</protein>
<dbReference type="OrthoDB" id="5526158at2"/>
<name>A0A554VGR8_9FLAO</name>
<reference evidence="1 2" key="1">
    <citation type="submission" date="2019-07" db="EMBL/GenBank/DDBJ databases">
        <title>The draft genome sequence of Aquimarina algiphila M91.</title>
        <authorList>
            <person name="Meng X."/>
        </authorList>
    </citation>
    <scope>NUCLEOTIDE SEQUENCE [LARGE SCALE GENOMIC DNA]</scope>
    <source>
        <strain evidence="1 2">M91</strain>
    </source>
</reference>
<sequence length="134" mass="14555">MKSKGKGIQVLIILFLTILVGCGNDDDSSLSQEQDNTNLKTMLEEITKIAESVDCTNPDDWSFTSIGSKACGGPSGFIAYPLTIDTDDFLKKVETHKTAMKAFNKKWGIVSDCFVPATPIDVECVDGKAVLVFQ</sequence>
<evidence type="ECO:0008006" key="3">
    <source>
        <dbReference type="Google" id="ProtNLM"/>
    </source>
</evidence>